<dbReference type="PROSITE" id="PS50203">
    <property type="entry name" value="CALPAIN_CAT"/>
    <property type="match status" value="1"/>
</dbReference>
<proteinExistence type="inferred from homology"/>
<evidence type="ECO:0000256" key="4">
    <source>
        <dbReference type="ARBA" id="ARBA00022807"/>
    </source>
</evidence>
<dbReference type="CDD" id="cd00044">
    <property type="entry name" value="CysPc"/>
    <property type="match status" value="1"/>
</dbReference>
<evidence type="ECO:0000313" key="10">
    <source>
        <dbReference type="Proteomes" id="UP000008983"/>
    </source>
</evidence>
<dbReference type="InterPro" id="IPR022684">
    <property type="entry name" value="Calpain_cysteine_protease"/>
</dbReference>
<dbReference type="SMART" id="SM00230">
    <property type="entry name" value="CysPc"/>
    <property type="match status" value="1"/>
</dbReference>
<dbReference type="Pfam" id="PF00648">
    <property type="entry name" value="Peptidase_C2"/>
    <property type="match status" value="1"/>
</dbReference>
<evidence type="ECO:0000256" key="5">
    <source>
        <dbReference type="PIRSR" id="PIRSR622684-1"/>
    </source>
</evidence>
<dbReference type="Pfam" id="PF01067">
    <property type="entry name" value="Calpain_III"/>
    <property type="match status" value="2"/>
</dbReference>
<dbReference type="InterPro" id="IPR022682">
    <property type="entry name" value="Calpain_domain_III"/>
</dbReference>
<dbReference type="InterPro" id="IPR001300">
    <property type="entry name" value="Peptidase_C2_calpain_cat"/>
</dbReference>
<keyword evidence="4" id="KW-0788">Thiol protease</keyword>
<dbReference type="Gene3D" id="2.60.120.380">
    <property type="match status" value="3"/>
</dbReference>
<sequence length="931" mass="109587">MENLNEDSNNSNENGNSPQNDSNEQKEDDQNDSDQDAQDYDDQQMNNQQDTSQYQQEQQDNMSRYQEQEAQIIQYWKETGQMWEDPDFRPDNSSLFKDTMNIPEWGKDIRKIVWQRPQQISKDAKFIQDKDGDAKQGAFGESWFIGAIILISTHGDILDKLFVETQYFDNAGFVSFQFFKNGEWKQVIVDTLLPFDQESKQILFTYCASPNEFWIPLMEKAYSKLHGCYQKICEGSILEGLVDLTGGVSEGWVLNDPDTSKLIESNQFWQILNNYFHQKFYLGCINYVEGKGTKNADTGTHGILENHHYGICDIREFPKENLKLIRIRNPWGTDGGWNGPFCDDSEEWDKYRELRDKLKLVFKSKKSDGTWWMSYHDVFLFFLFFFNYKIYEQWYLHFNKLYVCKVFPESWDCYSIESKWQGKTQGGVCPPKMIYDGQENMPEYLQLDTDEKWFNNPQFRLKVTKETKMYISLMLEDEKLTKHSYVQCNFVVILQKDRKNRVWEYPDDNNIIIEANPNGQASAQREITQYITLKKFEGKNYGNYIIVPNMITESKKDEKRVFYLRIFASEPVKYICIYILLYKQIKIEIMEMPETLEFSIEDQQWEQHNAGGRRKIENKNNPNWCRNPQYFLNLKQATNLKIILRKTTQIKKTRTNTIGMTICQYNLNKNKQQQVKGKPIQIQTKGKQTGSNLQRLLAQTDQQLEPPEMIHIERKLFVGYAEKFKESFYKNDEVAALFFSWNPTEGPFIIIPSMNEEDKYAGYKLTIFSNHPVQLQKLDENINSVLIGKWENEVTDGGCHLYDEPFEKEISKKTWTQNPKFLLSFPENVPTNFKITLSIADKNWKAKIKNTVGGMIGIYLLEKREGKISYDDQKVRDVNFLPVQVIEESYFLQNINKAGYYIMPSTYQYKLAGQFILSVTSDKIFTLTPQK</sequence>
<protein>
    <recommendedName>
        <fullName evidence="8">Calpain catalytic domain-containing protein</fullName>
    </recommendedName>
</protein>
<dbReference type="OMA" id="FWMVWED"/>
<feature type="region of interest" description="Disordered" evidence="7">
    <location>
        <begin position="1"/>
        <end position="66"/>
    </location>
</feature>
<keyword evidence="2" id="KW-0645">Protease</keyword>
<comment type="caution">
    <text evidence="6">Lacks conserved residue(s) required for the propagation of feature annotation.</text>
</comment>
<dbReference type="SUPFAM" id="SSF49758">
    <property type="entry name" value="Calpain large subunit, middle domain (domain III)"/>
    <property type="match status" value="3"/>
</dbReference>
<dbReference type="Proteomes" id="UP000008983">
    <property type="component" value="Unassembled WGS sequence"/>
</dbReference>
<dbReference type="Gene3D" id="3.90.70.10">
    <property type="entry name" value="Cysteine proteinases"/>
    <property type="match status" value="1"/>
</dbReference>
<organism evidence="9 10">
    <name type="scientific">Ichthyophthirius multifiliis</name>
    <name type="common">White spot disease agent</name>
    <name type="synonym">Ich</name>
    <dbReference type="NCBI Taxonomy" id="5932"/>
    <lineage>
        <taxon>Eukaryota</taxon>
        <taxon>Sar</taxon>
        <taxon>Alveolata</taxon>
        <taxon>Ciliophora</taxon>
        <taxon>Intramacronucleata</taxon>
        <taxon>Oligohymenophorea</taxon>
        <taxon>Hymenostomatida</taxon>
        <taxon>Ophryoglenina</taxon>
        <taxon>Ichthyophthirius</taxon>
    </lineage>
</organism>
<dbReference type="GO" id="GO:0006508">
    <property type="term" value="P:proteolysis"/>
    <property type="evidence" value="ECO:0007669"/>
    <property type="project" value="UniProtKB-KW"/>
</dbReference>
<accession>G0QUA3</accession>
<evidence type="ECO:0000256" key="6">
    <source>
        <dbReference type="PROSITE-ProRule" id="PRU00239"/>
    </source>
</evidence>
<dbReference type="InterPro" id="IPR038765">
    <property type="entry name" value="Papain-like_cys_pep_sf"/>
</dbReference>
<feature type="compositionally biased region" description="Acidic residues" evidence="7">
    <location>
        <begin position="26"/>
        <end position="42"/>
    </location>
</feature>
<feature type="compositionally biased region" description="Low complexity" evidence="7">
    <location>
        <begin position="43"/>
        <end position="61"/>
    </location>
</feature>
<keyword evidence="10" id="KW-1185">Reference proteome</keyword>
<dbReference type="OrthoDB" id="445853at2759"/>
<evidence type="ECO:0000256" key="7">
    <source>
        <dbReference type="SAM" id="MobiDB-lite"/>
    </source>
</evidence>
<name>G0QUA3_ICHMU</name>
<dbReference type="PANTHER" id="PTHR10183">
    <property type="entry name" value="CALPAIN"/>
    <property type="match status" value="1"/>
</dbReference>
<evidence type="ECO:0000313" key="9">
    <source>
        <dbReference type="EMBL" id="EGR31206.1"/>
    </source>
</evidence>
<gene>
    <name evidence="9" type="ORF">IMG5_115920</name>
</gene>
<evidence type="ECO:0000256" key="1">
    <source>
        <dbReference type="ARBA" id="ARBA00007623"/>
    </source>
</evidence>
<dbReference type="AlphaFoldDB" id="G0QUA3"/>
<evidence type="ECO:0000259" key="8">
    <source>
        <dbReference type="PROSITE" id="PS50203"/>
    </source>
</evidence>
<dbReference type="InterPro" id="IPR036213">
    <property type="entry name" value="Calpain_III_sf"/>
</dbReference>
<dbReference type="PRINTS" id="PR00704">
    <property type="entry name" value="CALPAIN"/>
</dbReference>
<dbReference type="InParanoid" id="G0QUA3"/>
<reference evidence="9 10" key="1">
    <citation type="submission" date="2011-07" db="EMBL/GenBank/DDBJ databases">
        <authorList>
            <person name="Coyne R."/>
            <person name="Brami D."/>
            <person name="Johnson J."/>
            <person name="Hostetler J."/>
            <person name="Hannick L."/>
            <person name="Clark T."/>
            <person name="Cassidy-Hanley D."/>
            <person name="Inman J."/>
        </authorList>
    </citation>
    <scope>NUCLEOTIDE SEQUENCE [LARGE SCALE GENOMIC DNA]</scope>
    <source>
        <strain evidence="9 10">G5</strain>
    </source>
</reference>
<evidence type="ECO:0000256" key="2">
    <source>
        <dbReference type="ARBA" id="ARBA00022670"/>
    </source>
</evidence>
<feature type="compositionally biased region" description="Low complexity" evidence="7">
    <location>
        <begin position="1"/>
        <end position="20"/>
    </location>
</feature>
<feature type="active site" evidence="5">
    <location>
        <position position="329"/>
    </location>
</feature>
<dbReference type="GO" id="GO:0004198">
    <property type="term" value="F:calcium-dependent cysteine-type endopeptidase activity"/>
    <property type="evidence" value="ECO:0007669"/>
    <property type="project" value="InterPro"/>
</dbReference>
<feature type="domain" description="Calpain catalytic" evidence="8">
    <location>
        <begin position="82"/>
        <end position="382"/>
    </location>
</feature>
<dbReference type="eggNOG" id="KOG0045">
    <property type="taxonomic scope" value="Eukaryota"/>
</dbReference>
<feature type="active site" evidence="5">
    <location>
        <position position="307"/>
    </location>
</feature>
<evidence type="ECO:0000256" key="3">
    <source>
        <dbReference type="ARBA" id="ARBA00022801"/>
    </source>
</evidence>
<dbReference type="EMBL" id="GL983906">
    <property type="protein sequence ID" value="EGR31206.1"/>
    <property type="molecule type" value="Genomic_DNA"/>
</dbReference>
<comment type="similarity">
    <text evidence="1">Belongs to the peptidase C2 family.</text>
</comment>
<dbReference type="RefSeq" id="XP_004034692.1">
    <property type="nucleotide sequence ID" value="XM_004034644.1"/>
</dbReference>
<dbReference type="SUPFAM" id="SSF54001">
    <property type="entry name" value="Cysteine proteinases"/>
    <property type="match status" value="1"/>
</dbReference>
<dbReference type="PANTHER" id="PTHR10183:SF379">
    <property type="entry name" value="CALPAIN-5"/>
    <property type="match status" value="1"/>
</dbReference>
<keyword evidence="3" id="KW-0378">Hydrolase</keyword>
<dbReference type="GeneID" id="14907339"/>
<dbReference type="STRING" id="857967.G0QUA3"/>